<keyword evidence="2" id="KW-1185">Reference proteome</keyword>
<protein>
    <submittedName>
        <fullName evidence="1">Uncharacterized protein</fullName>
    </submittedName>
</protein>
<evidence type="ECO:0000313" key="1">
    <source>
        <dbReference type="EMBL" id="MBJ7542951.1"/>
    </source>
</evidence>
<organism evidence="1 2">
    <name type="scientific">Rhodomicrobium udaipurense</name>
    <dbReference type="NCBI Taxonomy" id="1202716"/>
    <lineage>
        <taxon>Bacteria</taxon>
        <taxon>Pseudomonadati</taxon>
        <taxon>Pseudomonadota</taxon>
        <taxon>Alphaproteobacteria</taxon>
        <taxon>Hyphomicrobiales</taxon>
        <taxon>Hyphomicrobiaceae</taxon>
        <taxon>Rhodomicrobium</taxon>
    </lineage>
</organism>
<gene>
    <name evidence="1" type="ORF">JDN41_05210</name>
</gene>
<dbReference type="AlphaFoldDB" id="A0A8I1KJI1"/>
<reference evidence="1 2" key="1">
    <citation type="submission" date="2020-12" db="EMBL/GenBank/DDBJ databases">
        <title>Revised draft genomes of Rhodomicrobium vannielii ATCC 17100 and Rhodomicrobium udaipurense JA643.</title>
        <authorList>
            <person name="Conners E.M."/>
            <person name="Davenport E.J."/>
            <person name="Bose A."/>
        </authorList>
    </citation>
    <scope>NUCLEOTIDE SEQUENCE [LARGE SCALE GENOMIC DNA]</scope>
    <source>
        <strain evidence="1 2">JA643</strain>
    </source>
</reference>
<sequence length="68" mass="7900">MFSYIDDLHLKHKDVTRSGDQDKIAFLEAKIKEAITLQKLLYTSMVVEVFEHCVAELDALKKSFRRDA</sequence>
<comment type="caution">
    <text evidence="1">The sequence shown here is derived from an EMBL/GenBank/DDBJ whole genome shotgun (WGS) entry which is preliminary data.</text>
</comment>
<dbReference type="EMBL" id="JAEMUK010000009">
    <property type="protein sequence ID" value="MBJ7542951.1"/>
    <property type="molecule type" value="Genomic_DNA"/>
</dbReference>
<proteinExistence type="predicted"/>
<evidence type="ECO:0000313" key="2">
    <source>
        <dbReference type="Proteomes" id="UP000623250"/>
    </source>
</evidence>
<dbReference type="RefSeq" id="WP_037234338.1">
    <property type="nucleotide sequence ID" value="NZ_JAEMUK010000009.1"/>
</dbReference>
<name>A0A8I1KJI1_9HYPH</name>
<dbReference type="Proteomes" id="UP000623250">
    <property type="component" value="Unassembled WGS sequence"/>
</dbReference>
<accession>A0A8I1KJI1</accession>